<evidence type="ECO:0000259" key="6">
    <source>
        <dbReference type="PROSITE" id="PS50245"/>
    </source>
</evidence>
<dbReference type="SUPFAM" id="SSF117289">
    <property type="entry name" value="Nucleoporin domain"/>
    <property type="match status" value="1"/>
</dbReference>
<feature type="compositionally biased region" description="Polar residues" evidence="5">
    <location>
        <begin position="864"/>
        <end position="909"/>
    </location>
</feature>
<feature type="region of interest" description="Disordered" evidence="5">
    <location>
        <begin position="557"/>
        <end position="717"/>
    </location>
</feature>
<proteinExistence type="predicted"/>
<feature type="compositionally biased region" description="Low complexity" evidence="5">
    <location>
        <begin position="747"/>
        <end position="762"/>
    </location>
</feature>
<feature type="compositionally biased region" description="Basic and acidic residues" evidence="5">
    <location>
        <begin position="972"/>
        <end position="984"/>
    </location>
</feature>
<evidence type="ECO:0000256" key="4">
    <source>
        <dbReference type="SAM" id="Coils"/>
    </source>
</evidence>
<evidence type="ECO:0000313" key="8">
    <source>
        <dbReference type="Proteomes" id="UP000195602"/>
    </source>
</evidence>
<feature type="compositionally biased region" description="Low complexity" evidence="5">
    <location>
        <begin position="705"/>
        <end position="716"/>
    </location>
</feature>
<feature type="compositionally biased region" description="Polar residues" evidence="5">
    <location>
        <begin position="1443"/>
        <end position="1452"/>
    </location>
</feature>
<dbReference type="InterPro" id="IPR036859">
    <property type="entry name" value="CAP-Gly_dom_sf"/>
</dbReference>
<dbReference type="EMBL" id="LYUB02000013">
    <property type="protein sequence ID" value="OVF07432.1"/>
    <property type="molecule type" value="Genomic_DNA"/>
</dbReference>
<protein>
    <recommendedName>
        <fullName evidence="6">CAP-Gly domain-containing protein</fullName>
    </recommendedName>
</protein>
<dbReference type="Gene3D" id="2.30.30.190">
    <property type="entry name" value="CAP Gly-rich-like domain"/>
    <property type="match status" value="1"/>
</dbReference>
<dbReference type="SUPFAM" id="SSF74924">
    <property type="entry name" value="Cap-Gly domain"/>
    <property type="match status" value="1"/>
</dbReference>
<dbReference type="PROSITE" id="PS50245">
    <property type="entry name" value="CAP_GLY_2"/>
    <property type="match status" value="1"/>
</dbReference>
<feature type="coiled-coil region" evidence="4">
    <location>
        <begin position="1542"/>
        <end position="1929"/>
    </location>
</feature>
<feature type="compositionally biased region" description="Polar residues" evidence="5">
    <location>
        <begin position="564"/>
        <end position="574"/>
    </location>
</feature>
<organism evidence="7 8">
    <name type="scientific">Clavispora lusitaniae</name>
    <name type="common">Candida lusitaniae</name>
    <dbReference type="NCBI Taxonomy" id="36911"/>
    <lineage>
        <taxon>Eukaryota</taxon>
        <taxon>Fungi</taxon>
        <taxon>Dikarya</taxon>
        <taxon>Ascomycota</taxon>
        <taxon>Saccharomycotina</taxon>
        <taxon>Pichiomycetes</taxon>
        <taxon>Metschnikowiaceae</taxon>
        <taxon>Clavispora</taxon>
    </lineage>
</organism>
<keyword evidence="2" id="KW-0813">Transport</keyword>
<keyword evidence="4" id="KW-0175">Coiled coil</keyword>
<evidence type="ECO:0000256" key="3">
    <source>
        <dbReference type="ARBA" id="ARBA00023242"/>
    </source>
</evidence>
<gene>
    <name evidence="7" type="ORF">A9F13_13g01375</name>
</gene>
<feature type="region of interest" description="Disordered" evidence="5">
    <location>
        <begin position="1434"/>
        <end position="1528"/>
    </location>
</feature>
<evidence type="ECO:0000313" key="7">
    <source>
        <dbReference type="EMBL" id="OVF07432.1"/>
    </source>
</evidence>
<dbReference type="KEGG" id="clus:A9F13_13g01375"/>
<evidence type="ECO:0000256" key="1">
    <source>
        <dbReference type="ARBA" id="ARBA00004123"/>
    </source>
</evidence>
<feature type="compositionally biased region" description="Polar residues" evidence="5">
    <location>
        <begin position="582"/>
        <end position="610"/>
    </location>
</feature>
<dbReference type="InterPro" id="IPR000938">
    <property type="entry name" value="CAP-Gly_domain"/>
</dbReference>
<feature type="compositionally biased region" description="Low complexity" evidence="5">
    <location>
        <begin position="1512"/>
        <end position="1528"/>
    </location>
</feature>
<feature type="compositionally biased region" description="Polar residues" evidence="5">
    <location>
        <begin position="672"/>
        <end position="693"/>
    </location>
</feature>
<feature type="region of interest" description="Disordered" evidence="5">
    <location>
        <begin position="429"/>
        <end position="453"/>
    </location>
</feature>
<comment type="caution">
    <text evidence="7">The sequence shown here is derived from an EMBL/GenBank/DDBJ whole genome shotgun (WGS) entry which is preliminary data.</text>
</comment>
<feature type="compositionally biased region" description="Low complexity" evidence="5">
    <location>
        <begin position="2002"/>
        <end position="2020"/>
    </location>
</feature>
<feature type="region of interest" description="Disordered" evidence="5">
    <location>
        <begin position="1993"/>
        <end position="2045"/>
    </location>
</feature>
<dbReference type="SMART" id="SM01052">
    <property type="entry name" value="CAP_GLY"/>
    <property type="match status" value="1"/>
</dbReference>
<dbReference type="Pfam" id="PF01302">
    <property type="entry name" value="CAP_GLY"/>
    <property type="match status" value="1"/>
</dbReference>
<feature type="compositionally biased region" description="Polar residues" evidence="5">
    <location>
        <begin position="985"/>
        <end position="994"/>
    </location>
</feature>
<feature type="region of interest" description="Disordered" evidence="5">
    <location>
        <begin position="729"/>
        <end position="1034"/>
    </location>
</feature>
<dbReference type="Pfam" id="PF16755">
    <property type="entry name" value="Beta-prop_NUP159_NUP214"/>
    <property type="match status" value="1"/>
</dbReference>
<dbReference type="Gene3D" id="2.130.10.10">
    <property type="entry name" value="YVTN repeat-like/Quinoprotein amine dehydrogenase"/>
    <property type="match status" value="1"/>
</dbReference>
<keyword evidence="3" id="KW-0539">Nucleus</keyword>
<evidence type="ECO:0000256" key="5">
    <source>
        <dbReference type="SAM" id="MobiDB-lite"/>
    </source>
</evidence>
<feature type="compositionally biased region" description="Low complexity" evidence="5">
    <location>
        <begin position="429"/>
        <end position="440"/>
    </location>
</feature>
<feature type="compositionally biased region" description="Polar residues" evidence="5">
    <location>
        <begin position="1010"/>
        <end position="1034"/>
    </location>
</feature>
<dbReference type="PANTHER" id="PTHR45615">
    <property type="entry name" value="MYOSIN HEAVY CHAIN, NON-MUSCLE"/>
    <property type="match status" value="1"/>
</dbReference>
<sequence>MAKSEIEEFISEDLGFRLVGNGDGISLFDSAVDFSGPVTSSYPLQLLAIGHCGHVYAASNTHEVALGNLSDLNGDSAISNLVRCELPGTSALKFNSSDSVLYAIAQGKVFTATISPQGNNPSLSFTQIPLELSTIVLLDPSPTDSELLLLLSNERKLSILAGNQETSTVEGIKAMAWTKDGTQVIAVSETSLAFYTTTGQALSSHEVPEGGELFSVSSIDNTHWLVVGLPDTEGGDLIYTLVSEENGTLTFHNVPVAPAFGDVERQPEVYSTSITNWVEGQSLLFATSALSTEISTIEVSPEKRLVSQLNDTDRAELPMDDDSGDDTLPVGFALDLFTTEITVKQPCNAVDEAKGVLPRLMCLNNLGNLIMWYVFDNSALKNNTLSLQRAIEAQKQHGLEATKADEGAKANSFGSTAFGSSSYNSSTNSASAANGNTSASKPEPTQAFGTTGFSNASKPVAGSSGFGSSGFGSSGFGSSGFGTSGFGSSGFGSSAAGSSAAGPSGFGTSGFGSSGFGTSGFGSSSFGNSTFGQATTSIKSDDKSNFGSSGFGSSGFGSSGFGSKNESPFAQLTSEKPKENVFGSSSKSNAIPFGSSSFEPTSDSSNSKSLFGSAVEKPKENPFGSASLGSSSFGSAQSTQDKSKGPFASSTLSSSKPTPDKPTTTPFGSSGFGMTSSKPTSDQSPFASLTIDSSKTESEKPENNTFGTSTFSSSSTVANKQSAFGAIGFGQKATSIDDENRNKKETPSSNSSTSDGPSGSSSHATAPRNQETSGSAIFGQSSFGQQMNKSPFGQSSFGKVAGSAAGSTLPSPFGSVAATESPFASLSSKKSPFGSLNDEGSKSIFGSSSTQSQKSLSSGLNASIDKSGSQEQMQKVSDLTKRPQTTDSESATSSKIEPTTQNEVNSELGISSPEKSLFADTALRGSPEEYTSEESSSDEISENSESPSSDEKPSPVLQQSSGTLFEMTSLKDSLKEDALTKENEPTSNTETAFSDGNEKETSLRSAVIKKTNSQHLTGSLKNTEGSSSEYSSGAFPTTYAKESKENTENDGVVKTDVTTDYEDSETLKKTESAVKIPSLSFDGLQKFSGFVTDPVLPQHEVSKKIGELVHFTEGLMKVLSMNSADMNKLINDCSFDKVSLEKEDIKSPLSWTLGQISRLTDIVSEDSELFEENVIKMRELYKSSSRLLDDLDEIYAEKVKFEKTLNEILLFKRSIESSELRERPLDLRGDIMRAKLRKNFSHVQRLQDEALHKLVSLKLNSCLDTGLISKLERIAFEINSKVKQYSVEIHKLEEKQSSSMNERLLLGRENDVPAPISEPVENSESCFTNFKSQKWGIVSRFASVQDRIFDGIMSEHIGTRVSVPGTTQGYGILRYIGGIEGKSGVFAGLELQGPIAASRGKNNGSVDGIQYFEVSQPMSGLFLPWERLRNANPKLLRADRPQTRPSSVSSRSEMLYTPSPPTRKTSSRLSYLNYRDSGSRGSDATGHESPFSGPQQIHVTKRKSAINENNKSPASSTSSSLVGSRTSSGDLFQKCAQPQAELHAVLRELDECKSAMQRKNKELQEKTRILEELQTTIAEVDPVMEAYERSVQEKDQKLQKQRKEYDGAREEWRQSLDLMLSAQQEAETFYEQQIEDLKEEIGRLSRANAHVNSTNGEQLSLELQSLREENQQLKQEINKKGESNGLDGYEKEYVESLEKKVERLSQDISSLEFVIEDTKKKSKEKDAIILQLNYKLEEENHEVDTLSTKIESLTVKDLEQKEGDHQSQIAKLQGVITQNESKIMELKETVERKEKEYYELQEKYVSQEKVIQDMENLQAEQNSLIQHLQSASAKDSDNDIERNALSKQIENLKAELSSANEKTVAYETKEMELVNKLQEYEAKVKEQETKVKKYEQEEIDLRSQIQAAKETRSNDATAMEKQIEDLKHELQMRPSFDELNELHASLEEVDRLHTNELYLKDKELSSLREGFQKIMEENKNLQDKLKTATSLAALPSTPTVYGSKSSNGPSPGSGSLPDPESWAKTDSLPVYEPVVKSDPSEGREDWCGLCEREGHNSLDCPYENDIF</sequence>
<dbReference type="Proteomes" id="UP000195602">
    <property type="component" value="Unassembled WGS sequence"/>
</dbReference>
<reference evidence="7 8" key="1">
    <citation type="submission" date="2017-04" db="EMBL/GenBank/DDBJ databases">
        <title>Draft genome of the yeast Clavispora lusitaniae type strain CBS 6936.</title>
        <authorList>
            <person name="Durrens P."/>
            <person name="Klopp C."/>
            <person name="Biteau N."/>
            <person name="Fitton-Ouhabi V."/>
            <person name="Dementhon K."/>
            <person name="Accoceberry I."/>
            <person name="Sherman D.J."/>
            <person name="Noel T."/>
        </authorList>
    </citation>
    <scope>NUCLEOTIDE SEQUENCE [LARGE SCALE GENOMIC DNA]</scope>
    <source>
        <strain evidence="7 8">CBS 6936</strain>
    </source>
</reference>
<comment type="subcellular location">
    <subcellularLocation>
        <location evidence="1">Nucleus</location>
    </subcellularLocation>
</comment>
<dbReference type="PANTHER" id="PTHR45615:SF63">
    <property type="entry name" value="CHROMOSOME UNDETERMINED SCAFFOLD_10, WHOLE GENOME SHOTGUN SEQUENCE"/>
    <property type="match status" value="1"/>
</dbReference>
<feature type="compositionally biased region" description="Low complexity" evidence="5">
    <location>
        <begin position="623"/>
        <end position="638"/>
    </location>
</feature>
<feature type="compositionally biased region" description="Low complexity" evidence="5">
    <location>
        <begin position="649"/>
        <end position="666"/>
    </location>
</feature>
<dbReference type="InterPro" id="IPR015943">
    <property type="entry name" value="WD40/YVTN_repeat-like_dom_sf"/>
</dbReference>
<accession>A0AA91PXP7</accession>
<feature type="compositionally biased region" description="Polar residues" evidence="5">
    <location>
        <begin position="763"/>
        <end position="797"/>
    </location>
</feature>
<feature type="compositionally biased region" description="Low complexity" evidence="5">
    <location>
        <begin position="842"/>
        <end position="860"/>
    </location>
</feature>
<evidence type="ECO:0000256" key="2">
    <source>
        <dbReference type="ARBA" id="ARBA00022448"/>
    </source>
</evidence>
<name>A0AA91PXP7_CLALS</name>
<dbReference type="InterPro" id="IPR039462">
    <property type="entry name" value="Nup159/Nup146_N"/>
</dbReference>
<feature type="domain" description="CAP-Gly" evidence="6">
    <location>
        <begin position="1377"/>
        <end position="1424"/>
    </location>
</feature>
<feature type="coiled-coil region" evidence="4">
    <location>
        <begin position="1964"/>
        <end position="1991"/>
    </location>
</feature>
<feature type="compositionally biased region" description="Acidic residues" evidence="5">
    <location>
        <begin position="930"/>
        <end position="942"/>
    </location>
</feature>
<dbReference type="GO" id="GO:0005634">
    <property type="term" value="C:nucleus"/>
    <property type="evidence" value="ECO:0007669"/>
    <property type="project" value="UniProtKB-SubCell"/>
</dbReference>
<dbReference type="Gene3D" id="1.10.287.1490">
    <property type="match status" value="1"/>
</dbReference>